<reference evidence="1" key="1">
    <citation type="submission" date="2023-01" db="EMBL/GenBank/DDBJ databases">
        <title>Colletotrichum chrysophilum M932 genome sequence.</title>
        <authorList>
            <person name="Baroncelli R."/>
        </authorList>
    </citation>
    <scope>NUCLEOTIDE SEQUENCE</scope>
    <source>
        <strain evidence="1">M932</strain>
    </source>
</reference>
<accession>A0AAD9ATA9</accession>
<dbReference type="AlphaFoldDB" id="A0AAD9ATA9"/>
<protein>
    <submittedName>
        <fullName evidence="1">Uncharacterized protein</fullName>
    </submittedName>
</protein>
<dbReference type="Proteomes" id="UP001243330">
    <property type="component" value="Unassembled WGS sequence"/>
</dbReference>
<sequence length="92" mass="9887">MPSSIVAALQTRPVLRAQLQTDAHLHHPSSQCRPPSVWTPALLDTRDGFHGIDGCDSALLQPCCLVSHLHHPGLISTALLRLFVPPAGRDVA</sequence>
<organism evidence="1 2">
    <name type="scientific">Colletotrichum chrysophilum</name>
    <dbReference type="NCBI Taxonomy" id="1836956"/>
    <lineage>
        <taxon>Eukaryota</taxon>
        <taxon>Fungi</taxon>
        <taxon>Dikarya</taxon>
        <taxon>Ascomycota</taxon>
        <taxon>Pezizomycotina</taxon>
        <taxon>Sordariomycetes</taxon>
        <taxon>Hypocreomycetidae</taxon>
        <taxon>Glomerellales</taxon>
        <taxon>Glomerellaceae</taxon>
        <taxon>Colletotrichum</taxon>
        <taxon>Colletotrichum gloeosporioides species complex</taxon>
    </lineage>
</organism>
<comment type="caution">
    <text evidence="1">The sequence shown here is derived from an EMBL/GenBank/DDBJ whole genome shotgun (WGS) entry which is preliminary data.</text>
</comment>
<gene>
    <name evidence="1" type="ORF">CCHR01_04019</name>
</gene>
<evidence type="ECO:0000313" key="1">
    <source>
        <dbReference type="EMBL" id="KAK1853392.1"/>
    </source>
</evidence>
<keyword evidence="2" id="KW-1185">Reference proteome</keyword>
<name>A0AAD9ATA9_9PEZI</name>
<evidence type="ECO:0000313" key="2">
    <source>
        <dbReference type="Proteomes" id="UP001243330"/>
    </source>
</evidence>
<proteinExistence type="predicted"/>
<dbReference type="EMBL" id="JAQOWY010000056">
    <property type="protein sequence ID" value="KAK1853392.1"/>
    <property type="molecule type" value="Genomic_DNA"/>
</dbReference>